<reference evidence="4 5" key="1">
    <citation type="submission" date="2019-11" db="EMBL/GenBank/DDBJ databases">
        <title>Novel Deefgea species.</title>
        <authorList>
            <person name="Han J.-H."/>
        </authorList>
    </citation>
    <scope>NUCLEOTIDE SEQUENCE [LARGE SCALE GENOMIC DNA]</scope>
    <source>
        <strain evidence="4 5">LMG 24817</strain>
    </source>
</reference>
<comment type="similarity">
    <text evidence="1">Belongs to the phosphate/phosphite/phosphonate binding protein family.</text>
</comment>
<dbReference type="EMBL" id="WOFE01000001">
    <property type="protein sequence ID" value="MBM5570305.1"/>
    <property type="molecule type" value="Genomic_DNA"/>
</dbReference>
<evidence type="ECO:0000256" key="2">
    <source>
        <dbReference type="ARBA" id="ARBA00022729"/>
    </source>
</evidence>
<dbReference type="RefSeq" id="WP_203569613.1">
    <property type="nucleotide sequence ID" value="NZ_WOFE01000001.1"/>
</dbReference>
<evidence type="ECO:0000313" key="4">
    <source>
        <dbReference type="EMBL" id="MBM5570305.1"/>
    </source>
</evidence>
<dbReference type="Pfam" id="PF12974">
    <property type="entry name" value="Phosphonate-bd"/>
    <property type="match status" value="1"/>
</dbReference>
<organism evidence="4 5">
    <name type="scientific">Deefgea chitinilytica</name>
    <dbReference type="NCBI Taxonomy" id="570276"/>
    <lineage>
        <taxon>Bacteria</taxon>
        <taxon>Pseudomonadati</taxon>
        <taxon>Pseudomonadota</taxon>
        <taxon>Betaproteobacteria</taxon>
        <taxon>Neisseriales</taxon>
        <taxon>Chitinibacteraceae</taxon>
        <taxon>Deefgea</taxon>
    </lineage>
</organism>
<sequence length="322" mass="36409">MSIRPFLAALCLIAIPSYADITVGLLTTRADEQTLEDWQPVLNDLSAAIGQPVKGWVSSDRDAMLKKIQNNEIQVARLDNKLALDAVESGKSDVFASLIQSGNLKTYRSVMLVPKTSPIQNAEQLLDKPKQLRYASGKPSSTADFYIPQYHLFMKRNILPEHYFKQIIVGTAEQSFVALAKKQVDVAVSNTFDLEQLKEKYPRDFAQMKVVWQSPDFTFDPLVMRRDLPANVKSKISQFFLDYGRTGNNTALARQRLYYADQLAGFSPADNRSLRQVTDLQLFHDLFKLTFNTKLDPKLKAEQEKAFYGRYNQLVSVLGGAK</sequence>
<evidence type="ECO:0000313" key="5">
    <source>
        <dbReference type="Proteomes" id="UP001195660"/>
    </source>
</evidence>
<evidence type="ECO:0000256" key="3">
    <source>
        <dbReference type="SAM" id="SignalP"/>
    </source>
</evidence>
<dbReference type="SUPFAM" id="SSF53850">
    <property type="entry name" value="Periplasmic binding protein-like II"/>
    <property type="match status" value="1"/>
</dbReference>
<dbReference type="Proteomes" id="UP001195660">
    <property type="component" value="Unassembled WGS sequence"/>
</dbReference>
<dbReference type="Gene3D" id="3.40.190.10">
    <property type="entry name" value="Periplasmic binding protein-like II"/>
    <property type="match status" value="2"/>
</dbReference>
<dbReference type="NCBIfam" id="TIGR01098">
    <property type="entry name" value="3A0109s03R"/>
    <property type="match status" value="1"/>
</dbReference>
<name>A0ABS2C830_9NEIS</name>
<dbReference type="PANTHER" id="PTHR35841">
    <property type="entry name" value="PHOSPHONATES-BINDING PERIPLASMIC PROTEIN"/>
    <property type="match status" value="1"/>
</dbReference>
<dbReference type="InterPro" id="IPR005770">
    <property type="entry name" value="PhnD"/>
</dbReference>
<comment type="caution">
    <text evidence="4">The sequence shown here is derived from an EMBL/GenBank/DDBJ whole genome shotgun (WGS) entry which is preliminary data.</text>
</comment>
<keyword evidence="2 3" id="KW-0732">Signal</keyword>
<accession>A0ABS2C830</accession>
<feature type="signal peptide" evidence="3">
    <location>
        <begin position="1"/>
        <end position="19"/>
    </location>
</feature>
<dbReference type="PANTHER" id="PTHR35841:SF1">
    <property type="entry name" value="PHOSPHONATES-BINDING PERIPLASMIC PROTEIN"/>
    <property type="match status" value="1"/>
</dbReference>
<protein>
    <submittedName>
        <fullName evidence="4">Phosphate/phosphite/phosphonate ABC transporter substrate-binding protein</fullName>
    </submittedName>
</protein>
<evidence type="ECO:0000256" key="1">
    <source>
        <dbReference type="ARBA" id="ARBA00007162"/>
    </source>
</evidence>
<feature type="chain" id="PRO_5046505810" evidence="3">
    <location>
        <begin position="20"/>
        <end position="322"/>
    </location>
</feature>
<gene>
    <name evidence="4" type="primary">phnD</name>
    <name evidence="4" type="ORF">GM173_01805</name>
</gene>
<keyword evidence="5" id="KW-1185">Reference proteome</keyword>
<proteinExistence type="inferred from homology"/>